<feature type="region of interest" description="Disordered" evidence="1">
    <location>
        <begin position="365"/>
        <end position="419"/>
    </location>
</feature>
<keyword evidence="2" id="KW-1133">Transmembrane helix</keyword>
<dbReference type="InterPro" id="IPR008963">
    <property type="entry name" value="Purple_acid_Pase-like_N"/>
</dbReference>
<evidence type="ECO:0000313" key="6">
    <source>
        <dbReference type="Proteomes" id="UP000231579"/>
    </source>
</evidence>
<dbReference type="GO" id="GO:0046872">
    <property type="term" value="F:metal ion binding"/>
    <property type="evidence" value="ECO:0007669"/>
    <property type="project" value="InterPro"/>
</dbReference>
<gene>
    <name evidence="5" type="ORF">COU97_01370</name>
</gene>
<comment type="caution">
    <text evidence="5">The sequence shown here is derived from an EMBL/GenBank/DDBJ whole genome shotgun (WGS) entry which is preliminary data.</text>
</comment>
<organism evidence="5 6">
    <name type="scientific">Candidatus Shapirobacteria bacterium CG10_big_fil_rev_8_21_14_0_10_48_15</name>
    <dbReference type="NCBI Taxonomy" id="1974484"/>
    <lineage>
        <taxon>Bacteria</taxon>
        <taxon>Candidatus Shapironibacteriota</taxon>
    </lineage>
</organism>
<dbReference type="Pfam" id="PF16656">
    <property type="entry name" value="Pur_ac_phosph_N"/>
    <property type="match status" value="1"/>
</dbReference>
<dbReference type="CDD" id="cd00063">
    <property type="entry name" value="FN3"/>
    <property type="match status" value="1"/>
</dbReference>
<dbReference type="Pfam" id="PF19077">
    <property type="entry name" value="Big_13"/>
    <property type="match status" value="1"/>
</dbReference>
<sequence>MNKIKKLPTLLGIAVLLAGVAAGVWVIRTGIPSQLLQARPEITPKQIKVTNITDKGFTVSWVTDTPAGGFIRFGLGSELNLTAQDDRDEASQTTGEFVTHHVTLKNLQPATSYFFKIFSGKTEFANNGQPYDVTTAPASQQPLPENDVAYGTVLQADDTPAAGVIVYLSFSNATTQSTLTKNSGSWVIPLNYVRDSSLTSYLAYDREASIEEILAQGASAGIATAITITKNDSPVPSLKLGETYDFREGLPATAAEDHHAAQEVSPLMAAKLKITNPEEKEMINTTQPQFWGLGPAGETITIEIRSDPIISGITTANANGAWYWSPPTNLTPGQHTITVSLADGQTISRLFTVLAAPDQPAFTASESATLPTLTPTPTVKLTPSASPTLTPTPTRTATATATPTITRVSQPSTAGGTPESGILTPTLVFSIMGSSLLIIGLLLVLSPQKNNHV</sequence>
<keyword evidence="2" id="KW-0812">Transmembrane</keyword>
<reference evidence="6" key="1">
    <citation type="submission" date="2017-09" db="EMBL/GenBank/DDBJ databases">
        <title>Depth-based differentiation of microbial function through sediment-hosted aquifers and enrichment of novel symbionts in the deep terrestrial subsurface.</title>
        <authorList>
            <person name="Probst A.J."/>
            <person name="Ladd B."/>
            <person name="Jarett J.K."/>
            <person name="Geller-Mcgrath D.E."/>
            <person name="Sieber C.M.K."/>
            <person name="Emerson J.B."/>
            <person name="Anantharaman K."/>
            <person name="Thomas B.C."/>
            <person name="Malmstrom R."/>
            <person name="Stieglmeier M."/>
            <person name="Klingl A."/>
            <person name="Woyke T."/>
            <person name="Ryan C.M."/>
            <person name="Banfield J.F."/>
        </authorList>
    </citation>
    <scope>NUCLEOTIDE SEQUENCE [LARGE SCALE GENOMIC DNA]</scope>
</reference>
<evidence type="ECO:0000256" key="1">
    <source>
        <dbReference type="SAM" id="MobiDB-lite"/>
    </source>
</evidence>
<dbReference type="InterPro" id="IPR015914">
    <property type="entry name" value="PAPs_N"/>
</dbReference>
<dbReference type="EMBL" id="PFEM01000020">
    <property type="protein sequence ID" value="PJE70129.1"/>
    <property type="molecule type" value="Genomic_DNA"/>
</dbReference>
<dbReference type="InterPro" id="IPR013783">
    <property type="entry name" value="Ig-like_fold"/>
</dbReference>
<protein>
    <recommendedName>
        <fullName evidence="7">Fibronectin type-III domain-containing protein</fullName>
    </recommendedName>
</protein>
<name>A0A2M8L7B3_9BACT</name>
<dbReference type="InterPro" id="IPR044016">
    <property type="entry name" value="Big_13"/>
</dbReference>
<feature type="transmembrane region" description="Helical" evidence="2">
    <location>
        <begin position="427"/>
        <end position="445"/>
    </location>
</feature>
<feature type="compositionally biased region" description="Low complexity" evidence="1">
    <location>
        <begin position="369"/>
        <end position="407"/>
    </location>
</feature>
<evidence type="ECO:0000313" key="5">
    <source>
        <dbReference type="EMBL" id="PJE70129.1"/>
    </source>
</evidence>
<dbReference type="SUPFAM" id="SSF49363">
    <property type="entry name" value="Purple acid phosphatase, N-terminal domain"/>
    <property type="match status" value="1"/>
</dbReference>
<proteinExistence type="predicted"/>
<dbReference type="Proteomes" id="UP000231579">
    <property type="component" value="Unassembled WGS sequence"/>
</dbReference>
<feature type="domain" description="Bacterial Ig-like" evidence="4">
    <location>
        <begin position="280"/>
        <end position="343"/>
    </location>
</feature>
<dbReference type="Gene3D" id="2.60.40.380">
    <property type="entry name" value="Purple acid phosphatase-like, N-terminal"/>
    <property type="match status" value="1"/>
</dbReference>
<evidence type="ECO:0000256" key="2">
    <source>
        <dbReference type="SAM" id="Phobius"/>
    </source>
</evidence>
<dbReference type="Gene3D" id="2.60.40.10">
    <property type="entry name" value="Immunoglobulins"/>
    <property type="match status" value="1"/>
</dbReference>
<evidence type="ECO:0008006" key="7">
    <source>
        <dbReference type="Google" id="ProtNLM"/>
    </source>
</evidence>
<dbReference type="AlphaFoldDB" id="A0A2M8L7B3"/>
<keyword evidence="2" id="KW-0472">Membrane</keyword>
<feature type="domain" description="Purple acid phosphatase N-terminal" evidence="3">
    <location>
        <begin position="46"/>
        <end position="122"/>
    </location>
</feature>
<dbReference type="GO" id="GO:0003993">
    <property type="term" value="F:acid phosphatase activity"/>
    <property type="evidence" value="ECO:0007669"/>
    <property type="project" value="InterPro"/>
</dbReference>
<evidence type="ECO:0000259" key="3">
    <source>
        <dbReference type="Pfam" id="PF16656"/>
    </source>
</evidence>
<dbReference type="InterPro" id="IPR003961">
    <property type="entry name" value="FN3_dom"/>
</dbReference>
<evidence type="ECO:0000259" key="4">
    <source>
        <dbReference type="Pfam" id="PF19077"/>
    </source>
</evidence>
<accession>A0A2M8L7B3</accession>